<dbReference type="EMBL" id="AMZH03013804">
    <property type="protein sequence ID" value="RRT48666.1"/>
    <property type="molecule type" value="Genomic_DNA"/>
</dbReference>
<dbReference type="AlphaFoldDB" id="A0A426YAF0"/>
<evidence type="ECO:0000313" key="2">
    <source>
        <dbReference type="EMBL" id="RRT48666.1"/>
    </source>
</evidence>
<protein>
    <submittedName>
        <fullName evidence="2">Uncharacterized protein</fullName>
    </submittedName>
</protein>
<evidence type="ECO:0000313" key="3">
    <source>
        <dbReference type="Proteomes" id="UP000287651"/>
    </source>
</evidence>
<accession>A0A426YAF0</accession>
<gene>
    <name evidence="2" type="ORF">B296_00049477</name>
</gene>
<name>A0A426YAF0_ENSVE</name>
<dbReference type="Proteomes" id="UP000287651">
    <property type="component" value="Unassembled WGS sequence"/>
</dbReference>
<comment type="caution">
    <text evidence="2">The sequence shown here is derived from an EMBL/GenBank/DDBJ whole genome shotgun (WGS) entry which is preliminary data.</text>
</comment>
<feature type="region of interest" description="Disordered" evidence="1">
    <location>
        <begin position="36"/>
        <end position="59"/>
    </location>
</feature>
<evidence type="ECO:0000256" key="1">
    <source>
        <dbReference type="SAM" id="MobiDB-lite"/>
    </source>
</evidence>
<feature type="compositionally biased region" description="Basic and acidic residues" evidence="1">
    <location>
        <begin position="36"/>
        <end position="52"/>
    </location>
</feature>
<reference evidence="2 3" key="1">
    <citation type="journal article" date="2014" name="Agronomy (Basel)">
        <title>A Draft Genome Sequence for Ensete ventricosum, the Drought-Tolerant Tree Against Hunger.</title>
        <authorList>
            <person name="Harrison J."/>
            <person name="Moore K.A."/>
            <person name="Paszkiewicz K."/>
            <person name="Jones T."/>
            <person name="Grant M."/>
            <person name="Ambacheew D."/>
            <person name="Muzemil S."/>
            <person name="Studholme D.J."/>
        </authorList>
    </citation>
    <scope>NUCLEOTIDE SEQUENCE [LARGE SCALE GENOMIC DNA]</scope>
</reference>
<proteinExistence type="predicted"/>
<organism evidence="2 3">
    <name type="scientific">Ensete ventricosum</name>
    <name type="common">Abyssinian banana</name>
    <name type="synonym">Musa ensete</name>
    <dbReference type="NCBI Taxonomy" id="4639"/>
    <lineage>
        <taxon>Eukaryota</taxon>
        <taxon>Viridiplantae</taxon>
        <taxon>Streptophyta</taxon>
        <taxon>Embryophyta</taxon>
        <taxon>Tracheophyta</taxon>
        <taxon>Spermatophyta</taxon>
        <taxon>Magnoliopsida</taxon>
        <taxon>Liliopsida</taxon>
        <taxon>Zingiberales</taxon>
        <taxon>Musaceae</taxon>
        <taxon>Ensete</taxon>
    </lineage>
</organism>
<sequence length="126" mass="14051">MGGASRRTADLTQIRSAPPNCKRLIARTTSMVKKYDSMVSHKSEGSRREPTRPDLLAGVDGRPELEYSLLTRTPSLQQSTSQAELRITTHLDELPLCTKKTTSELTLTGLNQQMLAHQNSEAEHIY</sequence>